<protein>
    <submittedName>
        <fullName evidence="1">Polyketide cyclase / dehydrase and lipid transport</fullName>
    </submittedName>
</protein>
<reference evidence="1" key="1">
    <citation type="submission" date="2022-06" db="EMBL/GenBank/DDBJ databases">
        <title>Genomic Encyclopedia of Archaeal and Bacterial Type Strains, Phase II (KMG-II): from individual species to whole genera.</title>
        <authorList>
            <person name="Goeker M."/>
        </authorList>
    </citation>
    <scope>NUCLEOTIDE SEQUENCE</scope>
    <source>
        <strain evidence="1">DSM 43935</strain>
    </source>
</reference>
<dbReference type="AlphaFoldDB" id="A0AAE3GIL7"/>
<dbReference type="EMBL" id="JAMTCK010000008">
    <property type="protein sequence ID" value="MCP2166828.1"/>
    <property type="molecule type" value="Genomic_DNA"/>
</dbReference>
<dbReference type="InterPro" id="IPR023393">
    <property type="entry name" value="START-like_dom_sf"/>
</dbReference>
<proteinExistence type="predicted"/>
<evidence type="ECO:0000313" key="2">
    <source>
        <dbReference type="Proteomes" id="UP001206128"/>
    </source>
</evidence>
<name>A0AAE3GIL7_9PSEU</name>
<gene>
    <name evidence="1" type="ORF">LX83_003700</name>
</gene>
<dbReference type="Gene3D" id="3.30.530.20">
    <property type="match status" value="1"/>
</dbReference>
<accession>A0AAE3GIL7</accession>
<dbReference type="RefSeq" id="WP_253773082.1">
    <property type="nucleotide sequence ID" value="NZ_JAMTCK010000008.1"/>
</dbReference>
<dbReference type="Pfam" id="PF10604">
    <property type="entry name" value="Polyketide_cyc2"/>
    <property type="match status" value="1"/>
</dbReference>
<sequence>MTRVTVEQIVQCTPDEFLALVMDAERYALVDDKLGRIDWVRRSGDVTDFQFRSRLPGIPGPAPKVVSRMRLTPGVRVDVRYAPLPHNRFVRRVSTFAASFVCEPVAGGTRVVRTIEIGFAPVLRWLAEPLLRRALPADVEREVLGAKNLLERGSH</sequence>
<dbReference type="SUPFAM" id="SSF55961">
    <property type="entry name" value="Bet v1-like"/>
    <property type="match status" value="1"/>
</dbReference>
<evidence type="ECO:0000313" key="1">
    <source>
        <dbReference type="EMBL" id="MCP2166828.1"/>
    </source>
</evidence>
<dbReference type="Proteomes" id="UP001206128">
    <property type="component" value="Unassembled WGS sequence"/>
</dbReference>
<organism evidence="1 2">
    <name type="scientific">Goodfellowiella coeruleoviolacea</name>
    <dbReference type="NCBI Taxonomy" id="334858"/>
    <lineage>
        <taxon>Bacteria</taxon>
        <taxon>Bacillati</taxon>
        <taxon>Actinomycetota</taxon>
        <taxon>Actinomycetes</taxon>
        <taxon>Pseudonocardiales</taxon>
        <taxon>Pseudonocardiaceae</taxon>
        <taxon>Goodfellowiella</taxon>
    </lineage>
</organism>
<keyword evidence="2" id="KW-1185">Reference proteome</keyword>
<comment type="caution">
    <text evidence="1">The sequence shown here is derived from an EMBL/GenBank/DDBJ whole genome shotgun (WGS) entry which is preliminary data.</text>
</comment>
<dbReference type="InterPro" id="IPR019587">
    <property type="entry name" value="Polyketide_cyclase/dehydratase"/>
</dbReference>